<comment type="caution">
    <text evidence="6">The sequence shown here is derived from an EMBL/GenBank/DDBJ whole genome shotgun (WGS) entry which is preliminary data.</text>
</comment>
<protein>
    <submittedName>
        <fullName evidence="6">Protein PRRC1</fullName>
    </submittedName>
</protein>
<dbReference type="FunFam" id="3.90.950.10:FF:000017">
    <property type="entry name" value="Protein PRRC1-B"/>
    <property type="match status" value="1"/>
</dbReference>
<evidence type="ECO:0000256" key="4">
    <source>
        <dbReference type="SAM" id="MobiDB-lite"/>
    </source>
</evidence>
<sequence>MMQDDSNGESSFEFVERKIEGISLVDNAMKQGVPHSAALIPPKMTSSGLGAVEPPSALPSFIEPSPRTASESATKSPPSTSVTAIAPSDTSSYNPAASAFYPKTFSPVIPASKGSDASLSTVDSIIDSDPNAGVSSQLLGWVKGAVGGSAGILSRVTEKAKSSMNSMITTLDPQMKEFIYSGGAVDIIVASDKEVKVSPVREAFQSVFGKATVTGMPVNTSTAAAAQPVGFAAGVKAAEERLSAVRSAQNIPPEQTVLAVENFLVEIGENKWFDVGVLILSDPARGITLETFTQLTPVPAAVVALAQEDTPAEYPLRWSGLSVTVGSIMANNLQVPHTEWHQALTGVSRSEMILLAAKVLAGLYKSSVGPIL</sequence>
<dbReference type="PANTHER" id="PTHR23276:SF2">
    <property type="entry name" value="PROTEIN PRRC1"/>
    <property type="match status" value="1"/>
</dbReference>
<feature type="compositionally biased region" description="Polar residues" evidence="4">
    <location>
        <begin position="67"/>
        <end position="88"/>
    </location>
</feature>
<gene>
    <name evidence="6" type="ORF">KUF71_017943</name>
</gene>
<keyword evidence="7" id="KW-1185">Reference proteome</keyword>
<keyword evidence="3" id="KW-0333">Golgi apparatus</keyword>
<feature type="region of interest" description="Disordered" evidence="4">
    <location>
        <begin position="48"/>
        <end position="88"/>
    </location>
</feature>
<accession>A0AAE1I636</accession>
<reference evidence="6" key="1">
    <citation type="submission" date="2021-07" db="EMBL/GenBank/DDBJ databases">
        <authorList>
            <person name="Catto M.A."/>
            <person name="Jacobson A."/>
            <person name="Kennedy G."/>
            <person name="Labadie P."/>
            <person name="Hunt B.G."/>
            <person name="Srinivasan R."/>
        </authorList>
    </citation>
    <scope>NUCLEOTIDE SEQUENCE</scope>
    <source>
        <strain evidence="6">PL_HMW_Pooled</strain>
        <tissue evidence="6">Head</tissue>
    </source>
</reference>
<evidence type="ECO:0000256" key="2">
    <source>
        <dbReference type="ARBA" id="ARBA00010298"/>
    </source>
</evidence>
<name>A0AAE1I636_9NEOP</name>
<feature type="domain" description="Non-canonical purine NTP phosphatase/PRRC1" evidence="5">
    <location>
        <begin position="191"/>
        <end position="306"/>
    </location>
</feature>
<dbReference type="InterPro" id="IPR026534">
    <property type="entry name" value="PRRC1"/>
</dbReference>
<dbReference type="PANTHER" id="PTHR23276">
    <property type="entry name" value="PROTEIN PRRC1"/>
    <property type="match status" value="1"/>
</dbReference>
<dbReference type="InterPro" id="IPR026533">
    <property type="entry name" value="NTPase/PRRC1"/>
</dbReference>
<dbReference type="InterPro" id="IPR029001">
    <property type="entry name" value="ITPase-like_fam"/>
</dbReference>
<dbReference type="Proteomes" id="UP001219518">
    <property type="component" value="Unassembled WGS sequence"/>
</dbReference>
<dbReference type="SUPFAM" id="SSF52972">
    <property type="entry name" value="ITPase-like"/>
    <property type="match status" value="1"/>
</dbReference>
<dbReference type="GO" id="GO:0005794">
    <property type="term" value="C:Golgi apparatus"/>
    <property type="evidence" value="ECO:0007669"/>
    <property type="project" value="UniProtKB-SubCell"/>
</dbReference>
<evidence type="ECO:0000259" key="5">
    <source>
        <dbReference type="Pfam" id="PF01931"/>
    </source>
</evidence>
<evidence type="ECO:0000313" key="6">
    <source>
        <dbReference type="EMBL" id="KAK3933355.1"/>
    </source>
</evidence>
<dbReference type="EMBL" id="JAHWGI010001444">
    <property type="protein sequence ID" value="KAK3933355.1"/>
    <property type="molecule type" value="Genomic_DNA"/>
</dbReference>
<dbReference type="AlphaFoldDB" id="A0AAE1I636"/>
<organism evidence="6 7">
    <name type="scientific">Frankliniella fusca</name>
    <dbReference type="NCBI Taxonomy" id="407009"/>
    <lineage>
        <taxon>Eukaryota</taxon>
        <taxon>Metazoa</taxon>
        <taxon>Ecdysozoa</taxon>
        <taxon>Arthropoda</taxon>
        <taxon>Hexapoda</taxon>
        <taxon>Insecta</taxon>
        <taxon>Pterygota</taxon>
        <taxon>Neoptera</taxon>
        <taxon>Paraneoptera</taxon>
        <taxon>Thysanoptera</taxon>
        <taxon>Terebrantia</taxon>
        <taxon>Thripoidea</taxon>
        <taxon>Thripidae</taxon>
        <taxon>Frankliniella</taxon>
    </lineage>
</organism>
<proteinExistence type="inferred from homology"/>
<dbReference type="Pfam" id="PF01931">
    <property type="entry name" value="NTPase_I-T"/>
    <property type="match status" value="1"/>
</dbReference>
<evidence type="ECO:0000256" key="3">
    <source>
        <dbReference type="ARBA" id="ARBA00023034"/>
    </source>
</evidence>
<dbReference type="GO" id="GO:0034237">
    <property type="term" value="F:protein kinase A regulatory subunit binding"/>
    <property type="evidence" value="ECO:0007669"/>
    <property type="project" value="TreeGrafter"/>
</dbReference>
<evidence type="ECO:0000313" key="7">
    <source>
        <dbReference type="Proteomes" id="UP001219518"/>
    </source>
</evidence>
<evidence type="ECO:0000256" key="1">
    <source>
        <dbReference type="ARBA" id="ARBA00004555"/>
    </source>
</evidence>
<reference evidence="6" key="2">
    <citation type="journal article" date="2023" name="BMC Genomics">
        <title>Pest status, molecular evolution, and epigenetic factors derived from the genome assembly of Frankliniella fusca, a thysanopteran phytovirus vector.</title>
        <authorList>
            <person name="Catto M.A."/>
            <person name="Labadie P.E."/>
            <person name="Jacobson A.L."/>
            <person name="Kennedy G.G."/>
            <person name="Srinivasan R."/>
            <person name="Hunt B.G."/>
        </authorList>
    </citation>
    <scope>NUCLEOTIDE SEQUENCE</scope>
    <source>
        <strain evidence="6">PL_HMW_Pooled</strain>
    </source>
</reference>
<comment type="subcellular location">
    <subcellularLocation>
        <location evidence="1">Golgi apparatus</location>
    </subcellularLocation>
</comment>
<comment type="similarity">
    <text evidence="2">Belongs to the PRRC1 family.</text>
</comment>
<dbReference type="Gene3D" id="3.90.950.10">
    <property type="match status" value="1"/>
</dbReference>